<name>A0A1R2D3U0_9CILI</name>
<evidence type="ECO:0000313" key="2">
    <source>
        <dbReference type="EMBL" id="OMJ95922.1"/>
    </source>
</evidence>
<accession>A0A1R2D3U0</accession>
<proteinExistence type="predicted"/>
<comment type="caution">
    <text evidence="2">The sequence shown here is derived from an EMBL/GenBank/DDBJ whole genome shotgun (WGS) entry which is preliminary data.</text>
</comment>
<organism evidence="2 3">
    <name type="scientific">Stentor coeruleus</name>
    <dbReference type="NCBI Taxonomy" id="5963"/>
    <lineage>
        <taxon>Eukaryota</taxon>
        <taxon>Sar</taxon>
        <taxon>Alveolata</taxon>
        <taxon>Ciliophora</taxon>
        <taxon>Postciliodesmatophora</taxon>
        <taxon>Heterotrichea</taxon>
        <taxon>Heterotrichida</taxon>
        <taxon>Stentoridae</taxon>
        <taxon>Stentor</taxon>
    </lineage>
</organism>
<dbReference type="EMBL" id="MPUH01000006">
    <property type="protein sequence ID" value="OMJ95922.1"/>
    <property type="molecule type" value="Genomic_DNA"/>
</dbReference>
<dbReference type="AlphaFoldDB" id="A0A1R2D3U0"/>
<reference evidence="2 3" key="1">
    <citation type="submission" date="2016-11" db="EMBL/GenBank/DDBJ databases">
        <title>The macronuclear genome of Stentor coeruleus: a giant cell with tiny introns.</title>
        <authorList>
            <person name="Slabodnick M."/>
            <person name="Ruby J.G."/>
            <person name="Reiff S.B."/>
            <person name="Swart E.C."/>
            <person name="Gosai S."/>
            <person name="Prabakaran S."/>
            <person name="Witkowska E."/>
            <person name="Larue G.E."/>
            <person name="Fisher S."/>
            <person name="Freeman R.M."/>
            <person name="Gunawardena J."/>
            <person name="Chu W."/>
            <person name="Stover N.A."/>
            <person name="Gregory B.D."/>
            <person name="Nowacki M."/>
            <person name="Derisi J."/>
            <person name="Roy S.W."/>
            <person name="Marshall W.F."/>
            <person name="Sood P."/>
        </authorList>
    </citation>
    <scope>NUCLEOTIDE SEQUENCE [LARGE SCALE GENOMIC DNA]</scope>
    <source>
        <strain evidence="2">WM001</strain>
    </source>
</reference>
<protein>
    <submittedName>
        <fullName evidence="2">Uncharacterized protein</fullName>
    </submittedName>
</protein>
<gene>
    <name evidence="2" type="ORF">SteCoe_655</name>
</gene>
<dbReference type="Proteomes" id="UP000187209">
    <property type="component" value="Unassembled WGS sequence"/>
</dbReference>
<evidence type="ECO:0000256" key="1">
    <source>
        <dbReference type="SAM" id="MobiDB-lite"/>
    </source>
</evidence>
<sequence>MNRDLITSSIQLDNLIDEKLKSFWVNKDTNTPTVSELKTQINSLKYIIYILNQDRLSLRHEILQRSSFISTSSLQPENQAKRRSSPGLLVNTSGNMIEQYDLYEITDSPSDIKTVVNTSILPYSYEPTEREFSPFTISPLLTPRRGALESSMPMSFIIPGPNHNKNKKMLEVKIPEYVKNSEIPSLGNSKEIDLSFFTLNKSNYLPRHLGDEVLSPPGMFSSPQSRQDTRSPLW</sequence>
<feature type="region of interest" description="Disordered" evidence="1">
    <location>
        <begin position="215"/>
        <end position="234"/>
    </location>
</feature>
<keyword evidence="3" id="KW-1185">Reference proteome</keyword>
<evidence type="ECO:0000313" key="3">
    <source>
        <dbReference type="Proteomes" id="UP000187209"/>
    </source>
</evidence>